<proteinExistence type="predicted"/>
<evidence type="ECO:0000256" key="4">
    <source>
        <dbReference type="ARBA" id="ARBA00022989"/>
    </source>
</evidence>
<dbReference type="PANTHER" id="PTHR11101">
    <property type="entry name" value="PHOSPHATE TRANSPORTER"/>
    <property type="match status" value="1"/>
</dbReference>
<dbReference type="GO" id="GO:0005315">
    <property type="term" value="F:phosphate transmembrane transporter activity"/>
    <property type="evidence" value="ECO:0007669"/>
    <property type="project" value="InterPro"/>
</dbReference>
<keyword evidence="5 6" id="KW-0472">Membrane</keyword>
<feature type="transmembrane region" description="Helical" evidence="6">
    <location>
        <begin position="125"/>
        <end position="147"/>
    </location>
</feature>
<dbReference type="Proteomes" id="UP000284219">
    <property type="component" value="Unassembled WGS sequence"/>
</dbReference>
<feature type="transmembrane region" description="Helical" evidence="6">
    <location>
        <begin position="168"/>
        <end position="187"/>
    </location>
</feature>
<feature type="transmembrane region" description="Helical" evidence="6">
    <location>
        <begin position="298"/>
        <end position="317"/>
    </location>
</feature>
<evidence type="ECO:0000256" key="1">
    <source>
        <dbReference type="ARBA" id="ARBA00004141"/>
    </source>
</evidence>
<feature type="transmembrane region" description="Helical" evidence="6">
    <location>
        <begin position="207"/>
        <end position="228"/>
    </location>
</feature>
<keyword evidence="9" id="KW-1185">Reference proteome</keyword>
<organism evidence="8 9">
    <name type="scientific">Ammoniphilus oxalaticus</name>
    <dbReference type="NCBI Taxonomy" id="66863"/>
    <lineage>
        <taxon>Bacteria</taxon>
        <taxon>Bacillati</taxon>
        <taxon>Bacillota</taxon>
        <taxon>Bacilli</taxon>
        <taxon>Bacillales</taxon>
        <taxon>Paenibacillaceae</taxon>
        <taxon>Aneurinibacillus group</taxon>
        <taxon>Ammoniphilus</taxon>
    </lineage>
</organism>
<name>A0A419SQG3_9BACL</name>
<feature type="transmembrane region" description="Helical" evidence="6">
    <location>
        <begin position="73"/>
        <end position="93"/>
    </location>
</feature>
<dbReference type="OrthoDB" id="19855at2"/>
<evidence type="ECO:0000256" key="3">
    <source>
        <dbReference type="ARBA" id="ARBA00022692"/>
    </source>
</evidence>
<dbReference type="InterPro" id="IPR001204">
    <property type="entry name" value="Phos_transporter"/>
</dbReference>
<comment type="caution">
    <text evidence="8">The sequence shown here is derived from an EMBL/GenBank/DDBJ whole genome shotgun (WGS) entry which is preliminary data.</text>
</comment>
<feature type="transmembrane region" description="Helical" evidence="6">
    <location>
        <begin position="42"/>
        <end position="61"/>
    </location>
</feature>
<gene>
    <name evidence="8" type="ORF">BEP19_16135</name>
</gene>
<dbReference type="GO" id="GO:0035435">
    <property type="term" value="P:phosphate ion transmembrane transport"/>
    <property type="evidence" value="ECO:0007669"/>
    <property type="project" value="TreeGrafter"/>
</dbReference>
<feature type="signal peptide" evidence="7">
    <location>
        <begin position="1"/>
        <end position="20"/>
    </location>
</feature>
<protein>
    <submittedName>
        <fullName evidence="8">Sulfate permease</fullName>
    </submittedName>
</protein>
<keyword evidence="7" id="KW-0732">Signal</keyword>
<feature type="transmembrane region" description="Helical" evidence="6">
    <location>
        <begin position="323"/>
        <end position="341"/>
    </location>
</feature>
<comment type="subcellular location">
    <subcellularLocation>
        <location evidence="1">Membrane</location>
        <topology evidence="1">Multi-pass membrane protein</topology>
    </subcellularLocation>
</comment>
<dbReference type="Pfam" id="PF01384">
    <property type="entry name" value="PHO4"/>
    <property type="match status" value="1"/>
</dbReference>
<feature type="chain" id="PRO_5019520946" evidence="7">
    <location>
        <begin position="21"/>
        <end position="359"/>
    </location>
</feature>
<evidence type="ECO:0000256" key="7">
    <source>
        <dbReference type="SAM" id="SignalP"/>
    </source>
</evidence>
<evidence type="ECO:0000313" key="9">
    <source>
        <dbReference type="Proteomes" id="UP000284219"/>
    </source>
</evidence>
<keyword evidence="3 6" id="KW-0812">Transmembrane</keyword>
<keyword evidence="2" id="KW-0813">Transport</keyword>
<evidence type="ECO:0000256" key="6">
    <source>
        <dbReference type="SAM" id="Phobius"/>
    </source>
</evidence>
<sequence>MLMFYLAMAIALFFAMNIGASGTAASMGAAYGSDAISKRWAMILVSIGALAGAVLGGGAVVKTISGGIIPATILDVNLVVIILTSATLTLFIANLMGIPLSTSEVTVGAIVGVGIAYQEVYLQKLLFIMSFWLIVPIVSFIGAFLLSKAIRKIEARWPVLKGKGKWKKWLSLLLIVTGFYEAFSAGMNNVANAVGPLVGAGLLSETRSVWIGGFFVALGALLLGGRVLETNGKKITRLSLLQGSAVSLTSGTLVVVASIMGIPVPLTQATTSAILGVGTSDHGFRLWQKGVIKKIMKVWIVSPVSSLVVSFVLIHVALKPDPYIITVIISVLIATVGSISLSQAIRRENRSYNDQGGGI</sequence>
<dbReference type="RefSeq" id="WP_120188012.1">
    <property type="nucleotide sequence ID" value="NZ_MCHY01000002.1"/>
</dbReference>
<evidence type="ECO:0000256" key="2">
    <source>
        <dbReference type="ARBA" id="ARBA00022448"/>
    </source>
</evidence>
<accession>A0A419SQG3</accession>
<dbReference type="GO" id="GO:0016020">
    <property type="term" value="C:membrane"/>
    <property type="evidence" value="ECO:0007669"/>
    <property type="project" value="UniProtKB-SubCell"/>
</dbReference>
<dbReference type="AlphaFoldDB" id="A0A419SQG3"/>
<reference evidence="8 9" key="1">
    <citation type="submission" date="2016-08" db="EMBL/GenBank/DDBJ databases">
        <title>Novel Firmicute Genomes.</title>
        <authorList>
            <person name="Poppleton D.I."/>
            <person name="Gribaldo S."/>
        </authorList>
    </citation>
    <scope>NUCLEOTIDE SEQUENCE [LARGE SCALE GENOMIC DNA]</scope>
    <source>
        <strain evidence="8 9">RAOx-1</strain>
    </source>
</reference>
<evidence type="ECO:0000313" key="8">
    <source>
        <dbReference type="EMBL" id="RKD26730.1"/>
    </source>
</evidence>
<keyword evidence="4 6" id="KW-1133">Transmembrane helix</keyword>
<evidence type="ECO:0000256" key="5">
    <source>
        <dbReference type="ARBA" id="ARBA00023136"/>
    </source>
</evidence>
<dbReference type="PANTHER" id="PTHR11101:SF80">
    <property type="entry name" value="PHOSPHATE TRANSPORTER"/>
    <property type="match status" value="1"/>
</dbReference>
<dbReference type="EMBL" id="MCHY01000002">
    <property type="protein sequence ID" value="RKD26730.1"/>
    <property type="molecule type" value="Genomic_DNA"/>
</dbReference>